<dbReference type="EMBL" id="CAEZXK010000009">
    <property type="protein sequence ID" value="CAB4684004.1"/>
    <property type="molecule type" value="Genomic_DNA"/>
</dbReference>
<protein>
    <submittedName>
        <fullName evidence="1">Unannotated protein</fullName>
    </submittedName>
</protein>
<name>A0A6J6NGN9_9ZZZZ</name>
<gene>
    <name evidence="1" type="ORF">UFOPK2370_00510</name>
</gene>
<reference evidence="1" key="1">
    <citation type="submission" date="2020-05" db="EMBL/GenBank/DDBJ databases">
        <authorList>
            <person name="Chiriac C."/>
            <person name="Salcher M."/>
            <person name="Ghai R."/>
            <person name="Kavagutti S V."/>
        </authorList>
    </citation>
    <scope>NUCLEOTIDE SEQUENCE</scope>
</reference>
<evidence type="ECO:0000313" key="1">
    <source>
        <dbReference type="EMBL" id="CAB4684004.1"/>
    </source>
</evidence>
<dbReference type="PANTHER" id="PTHR33969">
    <property type="entry name" value="SEGREGATION AND CONDENSATION PROTEIN A"/>
    <property type="match status" value="1"/>
</dbReference>
<dbReference type="AlphaFoldDB" id="A0A6J6NGN9"/>
<sequence length="272" mass="30227">MAAPGSQGQVAEHSGGFSLSLGNFDGPFDLLLSLISKHELDITEISLSKVTDEFITYLKTLDDHQELEQASEFLVVAATLLDLKIAGLLPKGELVNPEDVALLEARDLLFARLLQYRAFKDISAWFSEAFALESTRSARDVRVEDRFREQKPELVWKMSLEDFAKLAEDVLTPKAIAGVGFTHLHAPRVSIREQAAEVVAMLRGRTSITFREVISSVRDRAIVVARFLAVLELYRVSAISFEQDSPLGDLNITWRATGFDDEQLAALGADYE</sequence>
<dbReference type="Pfam" id="PF02616">
    <property type="entry name" value="SMC_ScpA"/>
    <property type="match status" value="1"/>
</dbReference>
<proteinExistence type="predicted"/>
<organism evidence="1">
    <name type="scientific">freshwater metagenome</name>
    <dbReference type="NCBI Taxonomy" id="449393"/>
    <lineage>
        <taxon>unclassified sequences</taxon>
        <taxon>metagenomes</taxon>
        <taxon>ecological metagenomes</taxon>
    </lineage>
</organism>
<dbReference type="Gene3D" id="6.10.250.2410">
    <property type="match status" value="1"/>
</dbReference>
<accession>A0A6J6NGN9</accession>
<dbReference type="InterPro" id="IPR003768">
    <property type="entry name" value="ScpA"/>
</dbReference>
<dbReference type="PANTHER" id="PTHR33969:SF2">
    <property type="entry name" value="SEGREGATION AND CONDENSATION PROTEIN A"/>
    <property type="match status" value="1"/>
</dbReference>